<evidence type="ECO:0000313" key="1">
    <source>
        <dbReference type="EMBL" id="PMB63995.1"/>
    </source>
</evidence>
<organism evidence="1 2">
    <name type="scientific">Beauveria bassiana</name>
    <name type="common">White muscardine disease fungus</name>
    <name type="synonym">Tritirachium shiotae</name>
    <dbReference type="NCBI Taxonomy" id="176275"/>
    <lineage>
        <taxon>Eukaryota</taxon>
        <taxon>Fungi</taxon>
        <taxon>Dikarya</taxon>
        <taxon>Ascomycota</taxon>
        <taxon>Pezizomycotina</taxon>
        <taxon>Sordariomycetes</taxon>
        <taxon>Hypocreomycetidae</taxon>
        <taxon>Hypocreales</taxon>
        <taxon>Cordycipitaceae</taxon>
        <taxon>Beauveria</taxon>
    </lineage>
</organism>
<dbReference type="AlphaFoldDB" id="A0A2N6N9N5"/>
<dbReference type="Proteomes" id="UP000235728">
    <property type="component" value="Unassembled WGS sequence"/>
</dbReference>
<evidence type="ECO:0000313" key="2">
    <source>
        <dbReference type="Proteomes" id="UP000235728"/>
    </source>
</evidence>
<comment type="caution">
    <text evidence="1">The sequence shown here is derived from an EMBL/GenBank/DDBJ whole genome shotgun (WGS) entry which is preliminary data.</text>
</comment>
<sequence>MVTQYLMITVAHRSSRGPVLERNGGTILSSEGLNCAMATDEGGDGDDYDNDADRLLPLPSARYLYTGPRCAGPKSHQ</sequence>
<protein>
    <submittedName>
        <fullName evidence="1">Uncharacterized protein</fullName>
    </submittedName>
</protein>
<name>A0A2N6N9N5_BEABA</name>
<proteinExistence type="predicted"/>
<accession>A0A2N6N9N5</accession>
<dbReference type="EMBL" id="MRVG01000015">
    <property type="protein sequence ID" value="PMB63995.1"/>
    <property type="molecule type" value="Genomic_DNA"/>
</dbReference>
<reference evidence="1 2" key="1">
    <citation type="journal article" date="2016" name="Appl. Microbiol. Biotechnol.">
        <title>Characterization of T-DNA insertion mutants with decreased virulence in the entomopathogenic fungus Beauveria bassiana JEF-007.</title>
        <authorList>
            <person name="Kim S."/>
            <person name="Lee S.J."/>
            <person name="Nai Y.S."/>
            <person name="Yu J.S."/>
            <person name="Lee M.R."/>
            <person name="Yang Y.T."/>
            <person name="Kim J.S."/>
        </authorList>
    </citation>
    <scope>NUCLEOTIDE SEQUENCE [LARGE SCALE GENOMIC DNA]</scope>
    <source>
        <strain evidence="1 2">JEF-007</strain>
    </source>
</reference>
<gene>
    <name evidence="1" type="ORF">BM221_010160</name>
</gene>